<dbReference type="OrthoDB" id="9803420at2"/>
<evidence type="ECO:0000256" key="8">
    <source>
        <dbReference type="ARBA" id="ARBA00022490"/>
    </source>
</evidence>
<accession>D8PHM8</accession>
<reference evidence="18 19" key="1">
    <citation type="journal article" date="2010" name="Proc. Natl. Acad. Sci. U.S.A.">
        <title>A Nitrospira metagenome illuminates the physiology and evolution of globally important nitrite-oxidizing bacteria.</title>
        <authorList>
            <person name="Lucker S."/>
            <person name="Wagner M."/>
            <person name="Maixner F."/>
            <person name="Pelletier E."/>
            <person name="Koch H."/>
            <person name="Vacherie B."/>
            <person name="Rattei T."/>
            <person name="Sinninghe Damste J."/>
            <person name="Spieck E."/>
            <person name="Le Paslier D."/>
            <person name="Daims H."/>
        </authorList>
    </citation>
    <scope>NUCLEOTIDE SEQUENCE [LARGE SCALE GENOMIC DNA]</scope>
</reference>
<evidence type="ECO:0000256" key="12">
    <source>
        <dbReference type="ARBA" id="ARBA00022801"/>
    </source>
</evidence>
<dbReference type="InterPro" id="IPR022898">
    <property type="entry name" value="RNase_HII"/>
</dbReference>
<dbReference type="EMBL" id="FP929003">
    <property type="protein sequence ID" value="CBK42765.1"/>
    <property type="molecule type" value="Genomic_DNA"/>
</dbReference>
<evidence type="ECO:0000256" key="1">
    <source>
        <dbReference type="ARBA" id="ARBA00000077"/>
    </source>
</evidence>
<dbReference type="InterPro" id="IPR036397">
    <property type="entry name" value="RNaseH_sf"/>
</dbReference>
<dbReference type="STRING" id="330214.NIDE3069"/>
<keyword evidence="8 14" id="KW-0963">Cytoplasm</keyword>
<evidence type="ECO:0000256" key="10">
    <source>
        <dbReference type="ARBA" id="ARBA00022723"/>
    </source>
</evidence>
<dbReference type="HAMAP" id="MF_00052_B">
    <property type="entry name" value="RNase_HII_B"/>
    <property type="match status" value="1"/>
</dbReference>
<evidence type="ECO:0000256" key="11">
    <source>
        <dbReference type="ARBA" id="ARBA00022759"/>
    </source>
</evidence>
<dbReference type="PROSITE" id="PS51975">
    <property type="entry name" value="RNASE_H_2"/>
    <property type="match status" value="1"/>
</dbReference>
<evidence type="ECO:0000256" key="5">
    <source>
        <dbReference type="ARBA" id="ARBA00007383"/>
    </source>
</evidence>
<feature type="domain" description="RNase H type-2" evidence="17">
    <location>
        <begin position="26"/>
        <end position="215"/>
    </location>
</feature>
<evidence type="ECO:0000313" key="19">
    <source>
        <dbReference type="Proteomes" id="UP000001660"/>
    </source>
</evidence>
<dbReference type="CDD" id="cd07182">
    <property type="entry name" value="RNase_HII_bacteria_HII_like"/>
    <property type="match status" value="1"/>
</dbReference>
<keyword evidence="11 14" id="KW-0255">Endonuclease</keyword>
<evidence type="ECO:0000256" key="9">
    <source>
        <dbReference type="ARBA" id="ARBA00022722"/>
    </source>
</evidence>
<dbReference type="PANTHER" id="PTHR10954">
    <property type="entry name" value="RIBONUCLEASE H2 SUBUNIT A"/>
    <property type="match status" value="1"/>
</dbReference>
<comment type="function">
    <text evidence="3 14 16">Endonuclease that specifically degrades the RNA of RNA-DNA hybrids.</text>
</comment>
<sequence>MAGTPNPTTGGPTEEFEVEARCRGYRHIAGLDEAGRGPLAGPVVAAAVVLPRRCSLPGLNDSKQVGESDRVRLFVEIVRRATGVGIGAATEAEIDQLNILHATRLAMRRALEALPLQPDFLLLDAVTLSGLSIPQRSIIKGDGLSCSIAAASIIAKVTRDRLMVEYHRWYPQYNFAEHKGYGTPEHLRLLREHGPCAIHRRSFAPVQQLCVGDARKLCSAVDQV</sequence>
<dbReference type="EC" id="3.1.26.4" evidence="6 14"/>
<evidence type="ECO:0000256" key="15">
    <source>
        <dbReference type="PROSITE-ProRule" id="PRU01319"/>
    </source>
</evidence>
<dbReference type="GO" id="GO:0030145">
    <property type="term" value="F:manganese ion binding"/>
    <property type="evidence" value="ECO:0007669"/>
    <property type="project" value="UniProtKB-UniRule"/>
</dbReference>
<comment type="subcellular location">
    <subcellularLocation>
        <location evidence="4 14">Cytoplasm</location>
    </subcellularLocation>
</comment>
<evidence type="ECO:0000259" key="17">
    <source>
        <dbReference type="PROSITE" id="PS51975"/>
    </source>
</evidence>
<evidence type="ECO:0000256" key="6">
    <source>
        <dbReference type="ARBA" id="ARBA00012180"/>
    </source>
</evidence>
<comment type="cofactor">
    <cofactor evidence="14 15">
        <name>Mn(2+)</name>
        <dbReference type="ChEBI" id="CHEBI:29035"/>
    </cofactor>
    <cofactor evidence="14 15">
        <name>Mg(2+)</name>
        <dbReference type="ChEBI" id="CHEBI:18420"/>
    </cofactor>
    <text evidence="14 15">Manganese or magnesium. Binds 1 divalent metal ion per monomer in the absence of substrate. May bind a second metal ion after substrate binding.</text>
</comment>
<comment type="catalytic activity">
    <reaction evidence="1 14 15 16">
        <text>Endonucleolytic cleavage to 5'-phosphomonoester.</text>
        <dbReference type="EC" id="3.1.26.4"/>
    </reaction>
</comment>
<dbReference type="NCBIfam" id="NF000594">
    <property type="entry name" value="PRK00015.1-1"/>
    <property type="match status" value="1"/>
</dbReference>
<dbReference type="GO" id="GO:0043137">
    <property type="term" value="P:DNA replication, removal of RNA primer"/>
    <property type="evidence" value="ECO:0007669"/>
    <property type="project" value="TreeGrafter"/>
</dbReference>
<dbReference type="HOGENOM" id="CLU_036532_3_2_0"/>
<dbReference type="GO" id="GO:0003723">
    <property type="term" value="F:RNA binding"/>
    <property type="evidence" value="ECO:0007669"/>
    <property type="project" value="UniProtKB-UniRule"/>
</dbReference>
<evidence type="ECO:0000256" key="7">
    <source>
        <dbReference type="ARBA" id="ARBA00019179"/>
    </source>
</evidence>
<dbReference type="FunFam" id="3.30.420.10:FF:000006">
    <property type="entry name" value="Ribonuclease HII"/>
    <property type="match status" value="1"/>
</dbReference>
<feature type="binding site" evidence="14 15">
    <location>
        <position position="32"/>
    </location>
    <ligand>
        <name>a divalent metal cation</name>
        <dbReference type="ChEBI" id="CHEBI:60240"/>
    </ligand>
</feature>
<dbReference type="GO" id="GO:0005737">
    <property type="term" value="C:cytoplasm"/>
    <property type="evidence" value="ECO:0007669"/>
    <property type="project" value="UniProtKB-SubCell"/>
</dbReference>
<dbReference type="PANTHER" id="PTHR10954:SF18">
    <property type="entry name" value="RIBONUCLEASE HII"/>
    <property type="match status" value="1"/>
</dbReference>
<dbReference type="GO" id="GO:0004523">
    <property type="term" value="F:RNA-DNA hybrid ribonuclease activity"/>
    <property type="evidence" value="ECO:0007669"/>
    <property type="project" value="UniProtKB-UniRule"/>
</dbReference>
<dbReference type="Gene3D" id="3.30.420.10">
    <property type="entry name" value="Ribonuclease H-like superfamily/Ribonuclease H"/>
    <property type="match status" value="1"/>
</dbReference>
<evidence type="ECO:0000256" key="14">
    <source>
        <dbReference type="HAMAP-Rule" id="MF_00052"/>
    </source>
</evidence>
<feature type="binding site" evidence="14 15">
    <location>
        <position position="33"/>
    </location>
    <ligand>
        <name>a divalent metal cation</name>
        <dbReference type="ChEBI" id="CHEBI:60240"/>
    </ligand>
</feature>
<organism evidence="18 19">
    <name type="scientific">Nitrospira defluvii</name>
    <dbReference type="NCBI Taxonomy" id="330214"/>
    <lineage>
        <taxon>Bacteria</taxon>
        <taxon>Pseudomonadati</taxon>
        <taxon>Nitrospirota</taxon>
        <taxon>Nitrospiria</taxon>
        <taxon>Nitrospirales</taxon>
        <taxon>Nitrospiraceae</taxon>
        <taxon>Nitrospira</taxon>
    </lineage>
</organism>
<evidence type="ECO:0000313" key="18">
    <source>
        <dbReference type="EMBL" id="CBK42765.1"/>
    </source>
</evidence>
<proteinExistence type="inferred from homology"/>
<evidence type="ECO:0000256" key="3">
    <source>
        <dbReference type="ARBA" id="ARBA00004065"/>
    </source>
</evidence>
<dbReference type="SUPFAM" id="SSF53098">
    <property type="entry name" value="Ribonuclease H-like"/>
    <property type="match status" value="1"/>
</dbReference>
<evidence type="ECO:0000256" key="2">
    <source>
        <dbReference type="ARBA" id="ARBA00001946"/>
    </source>
</evidence>
<keyword evidence="12 14" id="KW-0378">Hydrolase</keyword>
<dbReference type="GO" id="GO:0032299">
    <property type="term" value="C:ribonuclease H2 complex"/>
    <property type="evidence" value="ECO:0007669"/>
    <property type="project" value="TreeGrafter"/>
</dbReference>
<name>D8PHM8_9BACT</name>
<gene>
    <name evidence="14 18" type="primary">rnhB</name>
    <name evidence="18" type="ORF">NIDE3069</name>
</gene>
<feature type="binding site" evidence="14 15">
    <location>
        <position position="124"/>
    </location>
    <ligand>
        <name>a divalent metal cation</name>
        <dbReference type="ChEBI" id="CHEBI:60240"/>
    </ligand>
</feature>
<protein>
    <recommendedName>
        <fullName evidence="7 14">Ribonuclease HII</fullName>
        <shortName evidence="14">RNase HII</shortName>
        <ecNumber evidence="6 14">3.1.26.4</ecNumber>
    </recommendedName>
</protein>
<dbReference type="AlphaFoldDB" id="D8PHM8"/>
<comment type="cofactor">
    <cofactor evidence="2">
        <name>Mg(2+)</name>
        <dbReference type="ChEBI" id="CHEBI:18420"/>
    </cofactor>
</comment>
<keyword evidence="9 14" id="KW-0540">Nuclease</keyword>
<evidence type="ECO:0000256" key="16">
    <source>
        <dbReference type="RuleBase" id="RU003515"/>
    </source>
</evidence>
<dbReference type="InterPro" id="IPR012337">
    <property type="entry name" value="RNaseH-like_sf"/>
</dbReference>
<comment type="similarity">
    <text evidence="5 14 16">Belongs to the RNase HII family.</text>
</comment>
<dbReference type="InterPro" id="IPR024567">
    <property type="entry name" value="RNase_HII/HIII_dom"/>
</dbReference>
<dbReference type="KEGG" id="nde:NIDE3069"/>
<dbReference type="NCBIfam" id="NF000595">
    <property type="entry name" value="PRK00015.1-3"/>
    <property type="match status" value="1"/>
</dbReference>
<evidence type="ECO:0000256" key="4">
    <source>
        <dbReference type="ARBA" id="ARBA00004496"/>
    </source>
</evidence>
<evidence type="ECO:0000256" key="13">
    <source>
        <dbReference type="ARBA" id="ARBA00023211"/>
    </source>
</evidence>
<keyword evidence="19" id="KW-1185">Reference proteome</keyword>
<dbReference type="Pfam" id="PF01351">
    <property type="entry name" value="RNase_HII"/>
    <property type="match status" value="1"/>
</dbReference>
<keyword evidence="13 14" id="KW-0464">Manganese</keyword>
<dbReference type="Proteomes" id="UP000001660">
    <property type="component" value="Chromosome"/>
</dbReference>
<keyword evidence="10 14" id="KW-0479">Metal-binding</keyword>
<dbReference type="eggNOG" id="COG0164">
    <property type="taxonomic scope" value="Bacteria"/>
</dbReference>
<dbReference type="InterPro" id="IPR001352">
    <property type="entry name" value="RNase_HII/HIII"/>
</dbReference>
<dbReference type="GO" id="GO:0006298">
    <property type="term" value="P:mismatch repair"/>
    <property type="evidence" value="ECO:0007669"/>
    <property type="project" value="TreeGrafter"/>
</dbReference>